<sequence>MSGGCGLSRYAGLASAVSGIPPPPLPADFRSRRKFCDSAIHAAPKPESIPLPPSEWMSSYPLPLVGIPKEMGTAVQKLKAVLHCKAA</sequence>
<gene>
    <name evidence="1" type="ORF">T265_01152</name>
</gene>
<dbReference type="GeneID" id="20315340"/>
<dbReference type="KEGG" id="ovi:T265_01152"/>
<dbReference type="CTD" id="20315340"/>
<dbReference type="AlphaFoldDB" id="A0A075AAP2"/>
<dbReference type="OrthoDB" id="6257370at2759"/>
<name>A0A075AAP2_OPIVI</name>
<evidence type="ECO:0000313" key="2">
    <source>
        <dbReference type="Proteomes" id="UP000054324"/>
    </source>
</evidence>
<dbReference type="Proteomes" id="UP000054324">
    <property type="component" value="Unassembled WGS sequence"/>
</dbReference>
<reference evidence="1 2" key="1">
    <citation type="submission" date="2013-11" db="EMBL/GenBank/DDBJ databases">
        <title>Opisthorchis viverrini - life in the bile duct.</title>
        <authorList>
            <person name="Young N.D."/>
            <person name="Nagarajan N."/>
            <person name="Lin S.J."/>
            <person name="Korhonen P.K."/>
            <person name="Jex A.R."/>
            <person name="Hall R.S."/>
            <person name="Safavi-Hemami H."/>
            <person name="Kaewkong W."/>
            <person name="Bertrand D."/>
            <person name="Gao S."/>
            <person name="Seet Q."/>
            <person name="Wongkham S."/>
            <person name="Teh B.T."/>
            <person name="Wongkham C."/>
            <person name="Intapan P.M."/>
            <person name="Maleewong W."/>
            <person name="Yang X."/>
            <person name="Hu M."/>
            <person name="Wang Z."/>
            <person name="Hofmann A."/>
            <person name="Sternberg P.W."/>
            <person name="Tan P."/>
            <person name="Wang J."/>
            <person name="Gasser R.B."/>
        </authorList>
    </citation>
    <scope>NUCLEOTIDE SEQUENCE [LARGE SCALE GENOMIC DNA]</scope>
</reference>
<accession>A0A075AAP2</accession>
<proteinExistence type="predicted"/>
<dbReference type="EMBL" id="KL596630">
    <property type="protein sequence ID" value="KER32865.1"/>
    <property type="molecule type" value="Genomic_DNA"/>
</dbReference>
<organism evidence="1 2">
    <name type="scientific">Opisthorchis viverrini</name>
    <name type="common">Southeast Asian liver fluke</name>
    <dbReference type="NCBI Taxonomy" id="6198"/>
    <lineage>
        <taxon>Eukaryota</taxon>
        <taxon>Metazoa</taxon>
        <taxon>Spiralia</taxon>
        <taxon>Lophotrochozoa</taxon>
        <taxon>Platyhelminthes</taxon>
        <taxon>Trematoda</taxon>
        <taxon>Digenea</taxon>
        <taxon>Opisthorchiida</taxon>
        <taxon>Opisthorchiata</taxon>
        <taxon>Opisthorchiidae</taxon>
        <taxon>Opisthorchis</taxon>
    </lineage>
</organism>
<protein>
    <submittedName>
        <fullName evidence="1">Uncharacterized protein</fullName>
    </submittedName>
</protein>
<keyword evidence="2" id="KW-1185">Reference proteome</keyword>
<evidence type="ECO:0000313" key="1">
    <source>
        <dbReference type="EMBL" id="KER32865.1"/>
    </source>
</evidence>
<dbReference type="RefSeq" id="XP_009163377.1">
    <property type="nucleotide sequence ID" value="XM_009165113.1"/>
</dbReference>